<comment type="subcellular location">
    <subcellularLocation>
        <location evidence="6">Cell membrane</location>
        <topology evidence="6">Multi-pass membrane protein</topology>
    </subcellularLocation>
    <subcellularLocation>
        <location evidence="1">Membrane</location>
        <topology evidence="1">Multi-pass membrane protein</topology>
    </subcellularLocation>
</comment>
<dbReference type="PANTHER" id="PTHR30477:SF0">
    <property type="entry name" value="METAL TRANSPORT SYSTEM MEMBRANE PROTEIN TM_0125-RELATED"/>
    <property type="match status" value="1"/>
</dbReference>
<dbReference type="RefSeq" id="WP_286677505.1">
    <property type="nucleotide sequence ID" value="NZ_MNXI01000009.1"/>
</dbReference>
<proteinExistence type="inferred from homology"/>
<organism evidence="8 9">
    <name type="scientific">Candidatus Aquicultor secundus</name>
    <dbReference type="NCBI Taxonomy" id="1973895"/>
    <lineage>
        <taxon>Bacteria</taxon>
        <taxon>Bacillati</taxon>
        <taxon>Actinomycetota</taxon>
        <taxon>Candidatus Aquicultoria</taxon>
        <taxon>Candidatus Aquicultorales</taxon>
        <taxon>Candidatus Aquicultoraceae</taxon>
        <taxon>Candidatus Aquicultor</taxon>
    </lineage>
</organism>
<dbReference type="InterPro" id="IPR037294">
    <property type="entry name" value="ABC_BtuC-like"/>
</dbReference>
<reference evidence="9" key="1">
    <citation type="submission" date="2017-09" db="EMBL/GenBank/DDBJ databases">
        <title>Depth-based differentiation of microbial function through sediment-hosted aquifers and enrichment of novel symbionts in the deep terrestrial subsurface.</title>
        <authorList>
            <person name="Probst A.J."/>
            <person name="Ladd B."/>
            <person name="Jarett J.K."/>
            <person name="Geller-Mcgrath D.E."/>
            <person name="Sieber C.M.K."/>
            <person name="Emerson J.B."/>
            <person name="Anantharaman K."/>
            <person name="Thomas B.C."/>
            <person name="Malmstrom R."/>
            <person name="Stieglmeier M."/>
            <person name="Klingl A."/>
            <person name="Woyke T."/>
            <person name="Ryan C.M."/>
            <person name="Banfield J.F."/>
        </authorList>
    </citation>
    <scope>NUCLEOTIDE SEQUENCE [LARGE SCALE GENOMIC DNA]</scope>
</reference>
<comment type="similarity">
    <text evidence="2 6">Belongs to the ABC-3 integral membrane protein family.</text>
</comment>
<feature type="transmembrane region" description="Helical" evidence="7">
    <location>
        <begin position="189"/>
        <end position="208"/>
    </location>
</feature>
<name>A0A2M7T7M9_9ACTN</name>
<feature type="transmembrane region" description="Helical" evidence="7">
    <location>
        <begin position="91"/>
        <end position="112"/>
    </location>
</feature>
<feature type="transmembrane region" description="Helical" evidence="7">
    <location>
        <begin position="245"/>
        <end position="262"/>
    </location>
</feature>
<evidence type="ECO:0000256" key="7">
    <source>
        <dbReference type="SAM" id="Phobius"/>
    </source>
</evidence>
<dbReference type="SUPFAM" id="SSF81345">
    <property type="entry name" value="ABC transporter involved in vitamin B12 uptake, BtuC"/>
    <property type="match status" value="1"/>
</dbReference>
<sequence length="263" mass="27842">MLAIFQYDFMIRAFVVGITVGVIAPVIGLFLIVKRYSLFADTLSHVSLLGVAIGLIANTQPVITAVVFAVLGAIGIDKVQERTKIFGESVLALFLSGSLAVATVLISISGGFNVNLLNFLFGSITTVEPTDLYFITALGATVLITVFLLYKELFFISYDEEAARISGLPVGVLGTILIVLAAVTVSLSIRIVGVLLIGALMVIPGITAMQFKQSFRTTMIYAIGLSVLSVILGLFLSFYVGIASGGSIVVIALILFLLAIIAR</sequence>
<accession>A0A2M7T7M9</accession>
<dbReference type="Gene3D" id="1.10.3470.10">
    <property type="entry name" value="ABC transporter involved in vitamin B12 uptake, BtuC"/>
    <property type="match status" value="1"/>
</dbReference>
<comment type="caution">
    <text evidence="8">The sequence shown here is derived from an EMBL/GenBank/DDBJ whole genome shotgun (WGS) entry which is preliminary data.</text>
</comment>
<feature type="transmembrane region" description="Helical" evidence="7">
    <location>
        <begin position="45"/>
        <end position="71"/>
    </location>
</feature>
<dbReference type="AlphaFoldDB" id="A0A2M7T7M9"/>
<dbReference type="EMBL" id="PFNG01000152">
    <property type="protein sequence ID" value="PIZ38296.1"/>
    <property type="molecule type" value="Genomic_DNA"/>
</dbReference>
<evidence type="ECO:0000313" key="9">
    <source>
        <dbReference type="Proteomes" id="UP000230956"/>
    </source>
</evidence>
<evidence type="ECO:0000256" key="2">
    <source>
        <dbReference type="ARBA" id="ARBA00008034"/>
    </source>
</evidence>
<evidence type="ECO:0000256" key="6">
    <source>
        <dbReference type="RuleBase" id="RU003943"/>
    </source>
</evidence>
<evidence type="ECO:0000256" key="1">
    <source>
        <dbReference type="ARBA" id="ARBA00004141"/>
    </source>
</evidence>
<evidence type="ECO:0000313" key="8">
    <source>
        <dbReference type="EMBL" id="PIZ38296.1"/>
    </source>
</evidence>
<feature type="transmembrane region" description="Helical" evidence="7">
    <location>
        <begin position="162"/>
        <end position="183"/>
    </location>
</feature>
<gene>
    <name evidence="8" type="ORF">COY37_06390</name>
</gene>
<keyword evidence="5 7" id="KW-0472">Membrane</keyword>
<evidence type="ECO:0000256" key="3">
    <source>
        <dbReference type="ARBA" id="ARBA00022692"/>
    </source>
</evidence>
<evidence type="ECO:0000256" key="5">
    <source>
        <dbReference type="ARBA" id="ARBA00023136"/>
    </source>
</evidence>
<protein>
    <submittedName>
        <fullName evidence="8">Metal ABC transporter permease</fullName>
    </submittedName>
</protein>
<dbReference type="InterPro" id="IPR001626">
    <property type="entry name" value="ABC_TroCD"/>
</dbReference>
<keyword evidence="4 7" id="KW-1133">Transmembrane helix</keyword>
<keyword evidence="3 6" id="KW-0812">Transmembrane</keyword>
<dbReference type="PANTHER" id="PTHR30477">
    <property type="entry name" value="ABC-TRANSPORTER METAL-BINDING PROTEIN"/>
    <property type="match status" value="1"/>
</dbReference>
<feature type="transmembrane region" description="Helical" evidence="7">
    <location>
        <begin position="12"/>
        <end position="33"/>
    </location>
</feature>
<dbReference type="Pfam" id="PF00950">
    <property type="entry name" value="ABC-3"/>
    <property type="match status" value="1"/>
</dbReference>
<dbReference type="GO" id="GO:0043190">
    <property type="term" value="C:ATP-binding cassette (ABC) transporter complex"/>
    <property type="evidence" value="ECO:0007669"/>
    <property type="project" value="InterPro"/>
</dbReference>
<dbReference type="Proteomes" id="UP000230956">
    <property type="component" value="Unassembled WGS sequence"/>
</dbReference>
<evidence type="ECO:0000256" key="4">
    <source>
        <dbReference type="ARBA" id="ARBA00022989"/>
    </source>
</evidence>
<feature type="transmembrane region" description="Helical" evidence="7">
    <location>
        <begin position="220"/>
        <end position="239"/>
    </location>
</feature>
<keyword evidence="6" id="KW-0813">Transport</keyword>
<feature type="transmembrane region" description="Helical" evidence="7">
    <location>
        <begin position="132"/>
        <end position="150"/>
    </location>
</feature>
<dbReference type="GO" id="GO:0010043">
    <property type="term" value="P:response to zinc ion"/>
    <property type="evidence" value="ECO:0007669"/>
    <property type="project" value="TreeGrafter"/>
</dbReference>
<dbReference type="GO" id="GO:0055085">
    <property type="term" value="P:transmembrane transport"/>
    <property type="evidence" value="ECO:0007669"/>
    <property type="project" value="InterPro"/>
</dbReference>